<feature type="compositionally biased region" description="Basic and acidic residues" evidence="2">
    <location>
        <begin position="1681"/>
        <end position="1694"/>
    </location>
</feature>
<sequence length="3475" mass="388875">MLAKQGTQLPRSMNRTADPSYSNEGSLENATVPHNVEANGHVTEGQTSHDGTPTQKDEKMDQKKQTKQNEGKTNPHDGEEKNNQITNELLLKHHEMVSSDIQHRSITHRGKKDLVEKRRKTFSVSSSKAVFLKGKKNIFDTHLTKEKCQENIEKINEKINNTMKRILKLYNESNKKQYLSRLFQMKDINCLFSCMFFCLLIIFSIMNEYVGVLLSILLLIISIQLKFSRSNMALLNSIVAIVFISIATAYSFSNIKVEDIPDDSITRTDLSNAKTNRRLLILETVICLAYASILFIYMISLRSVKRCKEKHVWIYHHIVTFFNFLDVCILFTFGALAFFFIFICLGETLFIITSFTLFSTSVLTYSLRKNSSVGTLIVQTIAIITNAITASTSLSKNTATQRLADLPPDELGQLSNRIFLFYMIFLILFLVLHLLYIFYIFFSHKNVLAKCFSQRSAYYSSVFPHPARAVDDHPGEVTHSSANDQSDQNSMCNKKYDRHSRGNLPNRGEIHFVREKYLLSLDDENKILNVQRKSCKQVQLDMGKYTYNELHLYKHLLLNTAVELKRSLWRRRGGGATSRGAKKRGKRGKSTHNRNTHKKATYEKTTHEKLSIGEKKRPKRMHRLRSPPSQGNSQTEDFVLSINEESSECQTNHCNTDEGAITRANKGRCRRNNKKGAPKSAHFLLKKISLVQQERRRNKVPPKRPLQNYDLYLTHCENDIYCPSSLFYTKYTHIIDVLLENYDELIFYLDRKKFFLGLSRLAERADPPAKGQIVSCQNGATEGDISKCGSAVNSSVISPKSSMNDSSPPLSHPTLEKIAESPSLQNESSESSSLKDASTPPSEERSPNYMHTNWTSQLSSSVHLTTEYGAATEGDFLKAQSCRADLITSASKWAEALNGTEDELNECYSLFMLNAEGNAARERANSLFSNLNSDYMNIPVFSSASNSHTDDEDGKAAEGKAAESKTADNKTAENYFWYYSPGIIGRVYKEWLKCKNLDYKKMNNDFYYLFANSNKLHEFIKSNHTTLEKQEEIKLFNISQVLSSNNSIINSIKKSFSSFKASHVFAEEAPSSSSLNRIIHTFLMDTNSNIERLCLVDSKKLYPFLEDTNINKFLSSLYEQEGNEFLQGEMTLSPSGLTPDLIEQLNQIVAEKQSEEGTPMKGHSTHLVGKASPLGGGREDDLLADQHNAILRNYQNGSPPRGEAHEMDPPLWNALSGAPRKESRQPSPQANREDVINLRTSNLQGDHGENFDLNDLLNYAESLILQNRQNGAAQGSGQPGRGGTGGTCGIDGTGNTPGQMQTYLDANSDANSDADSTDIKHFDEILSNFIKNFVSTRDSGVPPSSSRQSEQKHDDQMNSLKNIEEIYSNIKKTICDEEASGAAPAEGSVKRNGESLAKQIIHTKKKEMHLKKRSVQNEQHLSNALKRSEDPNGSNELNQSLATGGKGHQLGNLITVKNKSKGSIECLRKKGKKGTNDWTYSAFNEYINNDLKLEKKKKKIGSKTVPSRTDSVPSDDVGANMMFTLICNSSEENVKSQKRRQNKILEEAKLHVEDTQKDGHLSETQNWGNISEGSLPAYATDGGHAHPRGKKFESAQKGSSSKLNSAKLKRERNNNPKQLNDAKINHSRGSSGSSGSSVSSTHEGGTSNAERANEPYHRIPQGETKDVPTQSKMYISNSHIVDGRENSNLEDGPRRSLLQDSQKWKGKNEKCHQTGELTLGVAHITQKGLLLHGSKSNSSVSAPALRCPLGHAKRNSEYAHEGTQKSLNMESPHIAEHQEIPSNQLKEKENAKWNHQLVSVKMSGASNPTHIPSPVKEYFMHSNQESYNHSSNFYSAQGCERSGEGNPYGGELSNRSNSPKCGEKKNDDSYKSSNAHQTSSNFNLDTHDLIKDLKKYLCSSPNSVDLEDSKLNDTFLLEFINKYLENSNPCEVSVYNEVVFEEASAKRDSHQVATEQKNQQSERTNVRGTQEKKTEYYHLCDDKKWKGEEDKNVGGTLSSNFYDEYIVNFLNTYMFENSDRLMKNAVLKDKQEGSAKVEKDVGKDGLPLEVKSAMVFKKGEKEGFLHLDCGSFYGNANHDDGQGKLHSDYYNKEEGITLKGAQLKKKQNDTHLGGSNLHRKEPNRYLFNANEVRITGEHVPWDHAGETVHPYKDRNKKGTLFSRQSMLEELVISKGKEDEVAEQRQQNGGKNEKKKTTSDIFYSISNLESVNEDEPLIRLRGKTNSSNNHSGEEKEKGMIIKKADLNLVLQSSGSEKQSHEDAPSSDEANSANGVETAQKEHPLHIYKPDVNIFGQAYGFESKLSDVSSSAGIEPSGLLVGSDALYESFAYKSFENVDNMKRGVHQMSSKEATDDAGGDLGEQKSAGTVSGEIDGSNEKDKMETLPYRGVVTEEGANRSSCAGEMKGEQGQPRCVSPPTWNHSTVHTAGIDAIGSGRQAELNRGEPNPSREDHLGSTHAEHQIGKEKNYLKGNFTNYEIYDGSKISGGIGERTGANATDQSKNEANTQVEMNLCGKTPPFEEEKITQSKCSTNLGAAPLGDSYKNVNHVDVLQVDHNMVTKMMTYDEPEAGKIPLLCTYGGKVPKNVGGSPNNSFLPGERSSSLGGKSPIDSQNGSPSNHIKGRNKSGCSSSVEGAQQNIPQTDERKKTRGNSYQQHFLRRETRVGAGPRGGKDASHGGGKKKDDAEEVHVDEATNSIDEVEADIDDSSGESSSKGNARTSWRPPRSHTKLTLTERTPISLGNSQSTESDVEEKRSATKKWDLVGAHRHKQENELSPRRRKKKNCTTVRGRIMKNSDHIFYNSDYIKHFNSIIKTYSWSPENLHIGESNYSLKKYNTCIDTASTEDSDDASKVKYFVKDVLGENSNSIASSSGYEKGEKSKRNRELSREAKLHHLLKSRKEKRKEYKHKALHGDVMKSIKTDTQESFIELIEQGNIFPTIRRSRERSGALHRSLPSNSDNGMMQKGGKLSKRGTSNYFPSSHHSSFSHSSEQSDLPRESNTQLCARKDLKEPPKLSSLSQSGLNMEDIKVFTDDGFNDEYNLFYNWNELNKEVNHEMERKENYKKKYFSKKKMNSLRLFRGNLNKSRGRLHLSEDIYVDGGTSRGRQNGSSSPFYNGTKGMRRAVTIGDADSSNFYSLEKRGNKNAVSVNTLGEETTRRGPTVRGLHSAHDSNYELKNGLAKRGHTQNNSSSIISLDEEKLVRNDLTIAKNLQHDESVHINSNFSFESKYAGSLWQKVKGGAVGERTNLEDSTVMDSPTGKYHPKHDGYSNGGVNTGRKNIKTNSKGEVMKRTLSKREKSLSGGQTNTNHLASSHLPPDSPDNFVHELKRKLAAKNAQEKKNQMGSDPNHDGDNQASKKKTQIDAKKQTQIDAKKQTQIDAKKQTHIDPKKKTHIDPKKKTHIDPKKLTSAIRNFKNYKKMSRDNMKAAQVRLPPKNADAKKHKPLKLRYSVDSFYNVINSEDDANEDMFVRRPQQ</sequence>
<feature type="region of interest" description="Disordered" evidence="2">
    <location>
        <begin position="1335"/>
        <end position="1357"/>
    </location>
</feature>
<feature type="compositionally biased region" description="Polar residues" evidence="2">
    <location>
        <begin position="1335"/>
        <end position="1348"/>
    </location>
</feature>
<name>A0A8S4HPB5_PLAVI</name>
<feature type="region of interest" description="Disordered" evidence="2">
    <location>
        <begin position="2866"/>
        <end position="2885"/>
    </location>
</feature>
<feature type="transmembrane region" description="Helical" evidence="3">
    <location>
        <begin position="279"/>
        <end position="300"/>
    </location>
</feature>
<feature type="coiled-coil region" evidence="1">
    <location>
        <begin position="145"/>
        <end position="172"/>
    </location>
</feature>
<feature type="compositionally biased region" description="Basic residues" evidence="2">
    <location>
        <begin position="616"/>
        <end position="625"/>
    </location>
</feature>
<accession>A0A8S4HPB5</accession>
<evidence type="ECO:0000256" key="1">
    <source>
        <dbReference type="SAM" id="Coils"/>
    </source>
</evidence>
<feature type="region of interest" description="Disordered" evidence="2">
    <location>
        <begin position="2176"/>
        <end position="2195"/>
    </location>
</feature>
<feature type="compositionally biased region" description="Acidic residues" evidence="2">
    <location>
        <begin position="2698"/>
        <end position="2708"/>
    </location>
</feature>
<feature type="region of interest" description="Disordered" evidence="2">
    <location>
        <begin position="1271"/>
        <end position="1315"/>
    </location>
</feature>
<feature type="region of interest" description="Disordered" evidence="2">
    <location>
        <begin position="571"/>
        <end position="635"/>
    </location>
</feature>
<feature type="compositionally biased region" description="Polar residues" evidence="2">
    <location>
        <begin position="1667"/>
        <end position="1679"/>
    </location>
</feature>
<feature type="transmembrane region" description="Helical" evidence="3">
    <location>
        <begin position="209"/>
        <end position="227"/>
    </location>
</feature>
<feature type="compositionally biased region" description="Polar residues" evidence="2">
    <location>
        <begin position="1871"/>
        <end position="1881"/>
    </location>
</feature>
<feature type="region of interest" description="Disordered" evidence="2">
    <location>
        <begin position="3250"/>
        <end position="3323"/>
    </location>
</feature>
<feature type="region of interest" description="Disordered" evidence="2">
    <location>
        <begin position="1945"/>
        <end position="1968"/>
    </location>
</feature>
<feature type="compositionally biased region" description="Low complexity" evidence="2">
    <location>
        <begin position="1305"/>
        <end position="1314"/>
    </location>
</feature>
<feature type="compositionally biased region" description="Low complexity" evidence="2">
    <location>
        <begin position="1627"/>
        <end position="1647"/>
    </location>
</feature>
<feature type="region of interest" description="Disordered" evidence="2">
    <location>
        <begin position="2215"/>
        <end position="2237"/>
    </location>
</feature>
<feature type="region of interest" description="Disordered" evidence="2">
    <location>
        <begin position="2345"/>
        <end position="2422"/>
    </location>
</feature>
<feature type="region of interest" description="Disordered" evidence="2">
    <location>
        <begin position="2938"/>
        <end position="2998"/>
    </location>
</feature>
<feature type="compositionally biased region" description="Basic and acidic residues" evidence="2">
    <location>
        <begin position="55"/>
        <end position="82"/>
    </location>
</feature>
<feature type="region of interest" description="Disordered" evidence="2">
    <location>
        <begin position="1192"/>
        <end position="1232"/>
    </location>
</feature>
<feature type="compositionally biased region" description="Polar residues" evidence="2">
    <location>
        <begin position="1"/>
        <end position="29"/>
    </location>
</feature>
<feature type="compositionally biased region" description="Basic and acidic residues" evidence="2">
    <location>
        <begin position="3360"/>
        <end position="3400"/>
    </location>
</feature>
<feature type="compositionally biased region" description="Basic and acidic residues" evidence="2">
    <location>
        <begin position="1861"/>
        <end position="1870"/>
    </location>
</feature>
<feature type="compositionally biased region" description="Polar residues" evidence="2">
    <location>
        <begin position="2588"/>
        <end position="2618"/>
    </location>
</feature>
<feature type="compositionally biased region" description="Gly residues" evidence="2">
    <location>
        <begin position="1277"/>
        <end position="1292"/>
    </location>
</feature>
<feature type="compositionally biased region" description="Basic and acidic residues" evidence="2">
    <location>
        <begin position="600"/>
        <end position="615"/>
    </location>
</feature>
<dbReference type="Proteomes" id="UP000779233">
    <property type="component" value="Unassembled WGS sequence"/>
</dbReference>
<feature type="region of interest" description="Disordered" evidence="2">
    <location>
        <begin position="2587"/>
        <end position="2759"/>
    </location>
</feature>
<keyword evidence="1" id="KW-0175">Coiled coil</keyword>
<evidence type="ECO:0000313" key="5">
    <source>
        <dbReference type="Proteomes" id="UP000779233"/>
    </source>
</evidence>
<feature type="transmembrane region" description="Helical" evidence="3">
    <location>
        <begin position="234"/>
        <end position="252"/>
    </location>
</feature>
<feature type="compositionally biased region" description="Polar residues" evidence="2">
    <location>
        <begin position="2266"/>
        <end position="2275"/>
    </location>
</feature>
<feature type="transmembrane region" description="Helical" evidence="3">
    <location>
        <begin position="349"/>
        <end position="367"/>
    </location>
</feature>
<feature type="compositionally biased region" description="Low complexity" evidence="2">
    <location>
        <begin position="2979"/>
        <end position="2989"/>
    </location>
</feature>
<feature type="compositionally biased region" description="Polar residues" evidence="2">
    <location>
        <begin position="1562"/>
        <end position="1572"/>
    </location>
</feature>
<feature type="region of interest" description="Disordered" evidence="2">
    <location>
        <begin position="1"/>
        <end position="82"/>
    </location>
</feature>
<evidence type="ECO:0000313" key="4">
    <source>
        <dbReference type="EMBL" id="CAG9484633.1"/>
    </source>
</evidence>
<feature type="compositionally biased region" description="Polar residues" evidence="2">
    <location>
        <begin position="2709"/>
        <end position="2719"/>
    </location>
</feature>
<feature type="compositionally biased region" description="Basic and acidic residues" evidence="2">
    <location>
        <begin position="1549"/>
        <end position="1561"/>
    </location>
</feature>
<feature type="compositionally biased region" description="Polar residues" evidence="2">
    <location>
        <begin position="2626"/>
        <end position="2641"/>
    </location>
</feature>
<feature type="compositionally biased region" description="Basic and acidic residues" evidence="2">
    <location>
        <begin position="3287"/>
        <end position="3299"/>
    </location>
</feature>
<feature type="compositionally biased region" description="Low complexity" evidence="2">
    <location>
        <begin position="820"/>
        <end position="832"/>
    </location>
</feature>
<keyword evidence="3" id="KW-0472">Membrane</keyword>
<feature type="compositionally biased region" description="Polar residues" evidence="2">
    <location>
        <begin position="3301"/>
        <end position="3311"/>
    </location>
</feature>
<evidence type="ECO:0000256" key="2">
    <source>
        <dbReference type="SAM" id="MobiDB-lite"/>
    </source>
</evidence>
<feature type="compositionally biased region" description="Polar residues" evidence="2">
    <location>
        <begin position="796"/>
        <end position="809"/>
    </location>
</feature>
<feature type="region of interest" description="Disordered" evidence="2">
    <location>
        <begin position="2250"/>
        <end position="2282"/>
    </location>
</feature>
<feature type="compositionally biased region" description="Basic and acidic residues" evidence="2">
    <location>
        <begin position="2670"/>
        <end position="2692"/>
    </location>
</feature>
<feature type="compositionally biased region" description="Basic and acidic residues" evidence="2">
    <location>
        <begin position="3336"/>
        <end position="3352"/>
    </location>
</feature>
<feature type="region of interest" description="Disordered" evidence="2">
    <location>
        <begin position="820"/>
        <end position="854"/>
    </location>
</feature>
<keyword evidence="3" id="KW-0812">Transmembrane</keyword>
<feature type="region of interest" description="Disordered" evidence="2">
    <location>
        <begin position="944"/>
        <end position="965"/>
    </location>
</feature>
<feature type="region of interest" description="Disordered" evidence="2">
    <location>
        <begin position="1549"/>
        <end position="1707"/>
    </location>
</feature>
<feature type="compositionally biased region" description="Polar residues" evidence="2">
    <location>
        <begin position="478"/>
        <end position="492"/>
    </location>
</feature>
<feature type="compositionally biased region" description="Basic residues" evidence="2">
    <location>
        <begin position="580"/>
        <end position="599"/>
    </location>
</feature>
<reference evidence="4" key="1">
    <citation type="submission" date="2021-09" db="EMBL/GenBank/DDBJ databases">
        <authorList>
            <consortium name="Pathogen Informatics"/>
        </authorList>
    </citation>
    <scope>NUCLEOTIDE SEQUENCE</scope>
    <source>
        <strain evidence="4">PvW1</strain>
    </source>
</reference>
<feature type="transmembrane region" description="Helical" evidence="3">
    <location>
        <begin position="321"/>
        <end position="343"/>
    </location>
</feature>
<feature type="region of interest" description="Disordered" evidence="2">
    <location>
        <begin position="1838"/>
        <end position="1881"/>
    </location>
</feature>
<proteinExistence type="predicted"/>
<dbReference type="EMBL" id="CAJZCX010000016">
    <property type="protein sequence ID" value="CAG9484633.1"/>
    <property type="molecule type" value="Genomic_DNA"/>
</dbReference>
<gene>
    <name evidence="4" type="ORF">PVW1_010008400</name>
</gene>
<feature type="compositionally biased region" description="Polar residues" evidence="2">
    <location>
        <begin position="1951"/>
        <end position="1968"/>
    </location>
</feature>
<comment type="caution">
    <text evidence="4">The sequence shown here is derived from an EMBL/GenBank/DDBJ whole genome shotgun (WGS) entry which is preliminary data.</text>
</comment>
<evidence type="ECO:0000256" key="3">
    <source>
        <dbReference type="SAM" id="Phobius"/>
    </source>
</evidence>
<feature type="region of interest" description="Disordered" evidence="2">
    <location>
        <begin position="796"/>
        <end position="815"/>
    </location>
</feature>
<dbReference type="VEuPathDB" id="PlasmoDB:PVPAM_010017200"/>
<feature type="compositionally biased region" description="Basic and acidic residues" evidence="2">
    <location>
        <begin position="954"/>
        <end position="965"/>
    </location>
</feature>
<feature type="transmembrane region" description="Helical" evidence="3">
    <location>
        <begin position="419"/>
        <end position="442"/>
    </location>
</feature>
<feature type="region of interest" description="Disordered" evidence="2">
    <location>
        <begin position="1407"/>
        <end position="1449"/>
    </location>
</feature>
<feature type="compositionally biased region" description="Basic and acidic residues" evidence="2">
    <location>
        <begin position="2874"/>
        <end position="2885"/>
    </location>
</feature>
<feature type="compositionally biased region" description="Polar residues" evidence="2">
    <location>
        <begin position="44"/>
        <end position="54"/>
    </location>
</feature>
<keyword evidence="3" id="KW-1133">Transmembrane helix</keyword>
<feature type="compositionally biased region" description="Polar residues" evidence="2">
    <location>
        <begin position="2729"/>
        <end position="2747"/>
    </location>
</feature>
<feature type="region of interest" description="Disordered" evidence="2">
    <location>
        <begin position="3335"/>
        <end position="3400"/>
    </location>
</feature>
<feature type="compositionally biased region" description="Polar residues" evidence="2">
    <location>
        <begin position="1431"/>
        <end position="1442"/>
    </location>
</feature>
<organism evidence="4 5">
    <name type="scientific">Plasmodium vivax</name>
    <name type="common">malaria parasite P. vivax</name>
    <dbReference type="NCBI Taxonomy" id="5855"/>
    <lineage>
        <taxon>Eukaryota</taxon>
        <taxon>Sar</taxon>
        <taxon>Alveolata</taxon>
        <taxon>Apicomplexa</taxon>
        <taxon>Aconoidasida</taxon>
        <taxon>Haemosporida</taxon>
        <taxon>Plasmodiidae</taxon>
        <taxon>Plasmodium</taxon>
        <taxon>Plasmodium (Plasmodium)</taxon>
    </lineage>
</organism>
<feature type="region of interest" description="Disordered" evidence="2">
    <location>
        <begin position="473"/>
        <end position="502"/>
    </location>
</feature>
<protein>
    <submittedName>
        <fullName evidence="4">(malaria parasite P. vivax) hypothetical protein</fullName>
    </submittedName>
</protein>